<dbReference type="RefSeq" id="WP_345730055.1">
    <property type="nucleotide sequence ID" value="NZ_BAAAYN010000028.1"/>
</dbReference>
<name>A0ABP6T1W2_9ACTN</name>
<comment type="caution">
    <text evidence="1">The sequence shown here is derived from an EMBL/GenBank/DDBJ whole genome shotgun (WGS) entry which is preliminary data.</text>
</comment>
<keyword evidence="2" id="KW-1185">Reference proteome</keyword>
<evidence type="ECO:0008006" key="3">
    <source>
        <dbReference type="Google" id="ProtNLM"/>
    </source>
</evidence>
<proteinExistence type="predicted"/>
<evidence type="ECO:0000313" key="2">
    <source>
        <dbReference type="Proteomes" id="UP001501676"/>
    </source>
</evidence>
<dbReference type="EMBL" id="BAAAYN010000028">
    <property type="protein sequence ID" value="GAA3390343.1"/>
    <property type="molecule type" value="Genomic_DNA"/>
</dbReference>
<evidence type="ECO:0000313" key="1">
    <source>
        <dbReference type="EMBL" id="GAA3390343.1"/>
    </source>
</evidence>
<protein>
    <recommendedName>
        <fullName evidence="3">SAM-dependent methyltransferase</fullName>
    </recommendedName>
</protein>
<dbReference type="InterPro" id="IPR029063">
    <property type="entry name" value="SAM-dependent_MTases_sf"/>
</dbReference>
<accession>A0ABP6T1W2</accession>
<reference evidence="2" key="1">
    <citation type="journal article" date="2019" name="Int. J. Syst. Evol. Microbiol.">
        <title>The Global Catalogue of Microorganisms (GCM) 10K type strain sequencing project: providing services to taxonomists for standard genome sequencing and annotation.</title>
        <authorList>
            <consortium name="The Broad Institute Genomics Platform"/>
            <consortium name="The Broad Institute Genome Sequencing Center for Infectious Disease"/>
            <person name="Wu L."/>
            <person name="Ma J."/>
        </authorList>
    </citation>
    <scope>NUCLEOTIDE SEQUENCE [LARGE SCALE GENOMIC DNA]</scope>
    <source>
        <strain evidence="2">JCM 9458</strain>
    </source>
</reference>
<gene>
    <name evidence="1" type="ORF">GCM10020369_43930</name>
</gene>
<dbReference type="Proteomes" id="UP001501676">
    <property type="component" value="Unassembled WGS sequence"/>
</dbReference>
<sequence length="240" mass="27378">MEQELRAEIRQRMTAAAIRQLALSAATGIRSGRVRFGLVNGYVAQKLLFSRDLDRRPVSMRLFRLVWPLLWQRRLLMPLVGRKGIYCFYSRELLTELVRMAGGRPCLEIAAGDGTLARFLRDQGADVTATDDYSWKHAIDFPGDVERLDAAKALRRYQPAVVFCSWPPAGNGFEREVFATESVELYVVISSKHEYAAGDWASYRRQRSFDFAEDSTLSRLVLPPELDSAVYVFRRRHPSG</sequence>
<organism evidence="1 2">
    <name type="scientific">Cryptosporangium minutisporangium</name>
    <dbReference type="NCBI Taxonomy" id="113569"/>
    <lineage>
        <taxon>Bacteria</taxon>
        <taxon>Bacillati</taxon>
        <taxon>Actinomycetota</taxon>
        <taxon>Actinomycetes</taxon>
        <taxon>Cryptosporangiales</taxon>
        <taxon>Cryptosporangiaceae</taxon>
        <taxon>Cryptosporangium</taxon>
    </lineage>
</organism>
<dbReference type="SUPFAM" id="SSF53335">
    <property type="entry name" value="S-adenosyl-L-methionine-dependent methyltransferases"/>
    <property type="match status" value="1"/>
</dbReference>